<dbReference type="PRINTS" id="PR00633">
    <property type="entry name" value="RCCNDNSATION"/>
</dbReference>
<evidence type="ECO:0000256" key="3">
    <source>
        <dbReference type="ARBA" id="ARBA00022737"/>
    </source>
</evidence>
<feature type="chain" id="PRO_5031422020" description="EGF-like domain-containing protein" evidence="5">
    <location>
        <begin position="24"/>
        <end position="839"/>
    </location>
</feature>
<feature type="domain" description="RCC1-like" evidence="7">
    <location>
        <begin position="413"/>
        <end position="730"/>
    </location>
</feature>
<dbReference type="AlphaFoldDB" id="A0A7S3G710"/>
<dbReference type="InterPro" id="IPR051553">
    <property type="entry name" value="Ran_GTPase-activating"/>
</dbReference>
<feature type="domain" description="Legume lectin" evidence="6">
    <location>
        <begin position="185"/>
        <end position="410"/>
    </location>
</feature>
<dbReference type="SUPFAM" id="SSF49899">
    <property type="entry name" value="Concanavalin A-like lectins/glucanases"/>
    <property type="match status" value="1"/>
</dbReference>
<dbReference type="Gene3D" id="2.60.120.200">
    <property type="match status" value="2"/>
</dbReference>
<feature type="repeat" description="RCC1" evidence="4">
    <location>
        <begin position="584"/>
        <end position="634"/>
    </location>
</feature>
<dbReference type="InterPro" id="IPR000408">
    <property type="entry name" value="Reg_chr_condens"/>
</dbReference>
<keyword evidence="2" id="KW-0430">Lectin</keyword>
<dbReference type="InterPro" id="IPR009091">
    <property type="entry name" value="RCC1/BLIP-II"/>
</dbReference>
<keyword evidence="3" id="KW-0677">Repeat</keyword>
<evidence type="ECO:0000256" key="2">
    <source>
        <dbReference type="ARBA" id="ARBA00022734"/>
    </source>
</evidence>
<feature type="signal peptide" evidence="5">
    <location>
        <begin position="1"/>
        <end position="23"/>
    </location>
</feature>
<reference evidence="8" key="1">
    <citation type="submission" date="2021-01" db="EMBL/GenBank/DDBJ databases">
        <authorList>
            <person name="Corre E."/>
            <person name="Pelletier E."/>
            <person name="Niang G."/>
            <person name="Scheremetjew M."/>
            <person name="Finn R."/>
            <person name="Kale V."/>
            <person name="Holt S."/>
            <person name="Cochrane G."/>
            <person name="Meng A."/>
            <person name="Brown T."/>
            <person name="Cohen L."/>
        </authorList>
    </citation>
    <scope>NUCLEOTIDE SEQUENCE</scope>
    <source>
        <strain evidence="8">NIES-2562</strain>
    </source>
</reference>
<dbReference type="Pfam" id="PF00139">
    <property type="entry name" value="Lectin_legB"/>
    <property type="match status" value="1"/>
</dbReference>
<accession>A0A7S3G710</accession>
<evidence type="ECO:0000259" key="6">
    <source>
        <dbReference type="Pfam" id="PF00139"/>
    </source>
</evidence>
<dbReference type="InterPro" id="IPR013320">
    <property type="entry name" value="ConA-like_dom_sf"/>
</dbReference>
<dbReference type="InterPro" id="IPR001220">
    <property type="entry name" value="Legume_lectin_dom"/>
</dbReference>
<dbReference type="Pfam" id="PF25390">
    <property type="entry name" value="WD40_RLD"/>
    <property type="match status" value="1"/>
</dbReference>
<dbReference type="CDD" id="cd01951">
    <property type="entry name" value="lectin_L-type"/>
    <property type="match status" value="1"/>
</dbReference>
<feature type="repeat" description="RCC1" evidence="4">
    <location>
        <begin position="634"/>
        <end position="685"/>
    </location>
</feature>
<protein>
    <recommendedName>
        <fullName evidence="9">EGF-like domain-containing protein</fullName>
    </recommendedName>
</protein>
<organism evidence="8">
    <name type="scientific">Palpitomonas bilix</name>
    <dbReference type="NCBI Taxonomy" id="652834"/>
    <lineage>
        <taxon>Eukaryota</taxon>
        <taxon>Eukaryota incertae sedis</taxon>
    </lineage>
</organism>
<dbReference type="Gene3D" id="2.130.10.30">
    <property type="entry name" value="Regulator of chromosome condensation 1/beta-lactamase-inhibitor protein II"/>
    <property type="match status" value="3"/>
</dbReference>
<dbReference type="InterPro" id="IPR056573">
    <property type="entry name" value="Lectin_L-type_dom"/>
</dbReference>
<feature type="repeat" description="RCC1" evidence="4">
    <location>
        <begin position="481"/>
        <end position="530"/>
    </location>
</feature>
<evidence type="ECO:0000256" key="1">
    <source>
        <dbReference type="ARBA" id="ARBA00022658"/>
    </source>
</evidence>
<sequence>MASIEMKATMLILLFCCLPCVRAYTSQANPGSPLEVVYAWGKTTYLPSSPEATPQALDAGERYTVGGVGSALATYQTEEGRLYVAGTSTVGELGTGEVSAQHSTPVELTALYGRSVRARSIGLSHTVVSFGAPDCITSFELNATTLVKSERGVVCDGDAVDPTVPPLQYRASRPSVTSTSELAFSNVTFNGDAAVRQSEVDGRAVLSLTPPEGKKKGSIFLTQPIPLSEAFKIDVAFRLGNASSLGGGDEGGDGFVVVLHTAEDGPFALGSEGHDLGIAKSLRLRGDGGLNNSIGIEVDTVRDVGINVRSCEGPYVAAEFADVDECLLGRVPLPVDSILRDGNDHRLVIVYSRGAMDVYLDDVKNPALTIRIVIDSLIPLFEGGKGYFGMSAATGESFESHEVISVKFEQLGRQGTLVGWGSNLYGQLATDVSVSSLSSPSTILAFSLPAEHWQAGMRWTEDFVVDVAAGDRHTLVCTDKGWVYVWGENKYGQLGLPTRGIVDTPRLVTELAGVVKVAAGAFFSMALTNASKIYAWGDNTEGQVGTGTEGGFIYTPSELVIPVALSPSRIFAGGYHAGFVDDGGNLYLWGSNSRGQLGLTGVAQRIPQPRLVPLPGPVDMVSLGRMHSVVLIGGQVYASGSNYFGQLGTGDRASRREFTLLSHFFNRTVANVMAGEHATLAFSYCDGKGFHSNGTCVCQHGIKGGDCSTYCPTALNPSDPTAVEATVCGSHGRTRETNVFTGEIIFGEDCEDDGNCVCEAGFVGTSCEVACVSTLSRRFNPEKQCACLPLYSGLFCDVKQEEQVDWSAISAAPRLHSTLFLPRLFISLLFSFPFLLFHV</sequence>
<evidence type="ECO:0000259" key="7">
    <source>
        <dbReference type="Pfam" id="PF25390"/>
    </source>
</evidence>
<dbReference type="EMBL" id="HBIB01027767">
    <property type="protein sequence ID" value="CAE0255776.1"/>
    <property type="molecule type" value="Transcribed_RNA"/>
</dbReference>
<dbReference type="PANTHER" id="PTHR45982">
    <property type="entry name" value="REGULATOR OF CHROMOSOME CONDENSATION"/>
    <property type="match status" value="1"/>
</dbReference>
<dbReference type="InterPro" id="IPR058923">
    <property type="entry name" value="RCC1-like_dom"/>
</dbReference>
<feature type="repeat" description="RCC1" evidence="4">
    <location>
        <begin position="531"/>
        <end position="583"/>
    </location>
</feature>
<name>A0A7S3G710_9EUKA</name>
<gene>
    <name evidence="8" type="ORF">PBIL07802_LOCUS18030</name>
</gene>
<dbReference type="GO" id="GO:0030246">
    <property type="term" value="F:carbohydrate binding"/>
    <property type="evidence" value="ECO:0007669"/>
    <property type="project" value="UniProtKB-KW"/>
</dbReference>
<keyword evidence="1" id="KW-0344">Guanine-nucleotide releasing factor</keyword>
<evidence type="ECO:0000256" key="5">
    <source>
        <dbReference type="SAM" id="SignalP"/>
    </source>
</evidence>
<feature type="repeat" description="RCC1" evidence="4">
    <location>
        <begin position="415"/>
        <end position="480"/>
    </location>
</feature>
<dbReference type="SUPFAM" id="SSF50985">
    <property type="entry name" value="RCC1/BLIP-II"/>
    <property type="match status" value="2"/>
</dbReference>
<dbReference type="PANTHER" id="PTHR45982:SF1">
    <property type="entry name" value="REGULATOR OF CHROMOSOME CONDENSATION"/>
    <property type="match status" value="1"/>
</dbReference>
<evidence type="ECO:0000313" key="8">
    <source>
        <dbReference type="EMBL" id="CAE0255776.1"/>
    </source>
</evidence>
<evidence type="ECO:0000256" key="4">
    <source>
        <dbReference type="PROSITE-ProRule" id="PRU00235"/>
    </source>
</evidence>
<keyword evidence="5" id="KW-0732">Signal</keyword>
<evidence type="ECO:0008006" key="9">
    <source>
        <dbReference type="Google" id="ProtNLM"/>
    </source>
</evidence>
<feature type="repeat" description="RCC1" evidence="4">
    <location>
        <begin position="80"/>
        <end position="132"/>
    </location>
</feature>
<proteinExistence type="predicted"/>
<dbReference type="PROSITE" id="PS50012">
    <property type="entry name" value="RCC1_3"/>
    <property type="match status" value="6"/>
</dbReference>